<dbReference type="KEGG" id="soy:115881196"/>
<protein>
    <submittedName>
        <fullName evidence="3">Uncharacterized protein LOC115881196</fullName>
    </submittedName>
</protein>
<feature type="region of interest" description="Disordered" evidence="1">
    <location>
        <begin position="364"/>
        <end position="384"/>
    </location>
</feature>
<dbReference type="OrthoDB" id="417321at2759"/>
<dbReference type="AlphaFoldDB" id="A0A6J2XV43"/>
<dbReference type="SUPFAM" id="SSF56219">
    <property type="entry name" value="DNase I-like"/>
    <property type="match status" value="1"/>
</dbReference>
<evidence type="ECO:0000313" key="2">
    <source>
        <dbReference type="Proteomes" id="UP000504635"/>
    </source>
</evidence>
<gene>
    <name evidence="3" type="primary">LOC115881196</name>
</gene>
<accession>A0A6J2XV43</accession>
<dbReference type="PANTHER" id="PTHR23227:SF67">
    <property type="entry name" value="CRANIOFACIAL DEVELOPMENT PROTEIN 2-LIKE"/>
    <property type="match status" value="1"/>
</dbReference>
<proteinExistence type="predicted"/>
<sequence length="384" mass="44394">MDKYVRNVVAYSDRIILLQLSARPMNINILQIYAPTADKAEAEALEFYEQIREILHSLKPEDINVVLGDFNSIVGSGSVEGVTGAFGLGDRNERGEMLVQFCLEEDLVIKKTFYKLHPRKLYLEALRQPGVQENLKIELDKLCQENDPSQEITANNIWSKLKRNTIAATETVIGRQKKVKSKPWMTDEILTLMADRRIVKNQQDKYNEINRSIKRKILEAKEKWIQEKCEEAERLHQLHDSFNFHRKIKEITGENKRNTLTSIKNRQGTTILDIKELNDTWKNYAEALFWDQCTHNPANNFGNMEGPKILESEVRYSIDCLKNGKSPGHVDIYAEVLKQTDIKQLTYLFNVIYDSGQIPQDWLSPRLSPSQRKQIPKTAETIDS</sequence>
<dbReference type="RefSeq" id="XP_030754464.1">
    <property type="nucleotide sequence ID" value="XM_030898604.1"/>
</dbReference>
<dbReference type="InterPro" id="IPR036691">
    <property type="entry name" value="Endo/exonu/phosph_ase_sf"/>
</dbReference>
<name>A0A6J2XV43_SITOR</name>
<evidence type="ECO:0000256" key="1">
    <source>
        <dbReference type="SAM" id="MobiDB-lite"/>
    </source>
</evidence>
<dbReference type="InterPro" id="IPR027124">
    <property type="entry name" value="Swc5/CFDP1/2"/>
</dbReference>
<dbReference type="Proteomes" id="UP000504635">
    <property type="component" value="Unplaced"/>
</dbReference>
<dbReference type="GeneID" id="115881196"/>
<dbReference type="PANTHER" id="PTHR23227">
    <property type="entry name" value="BUCENTAUR RELATED"/>
    <property type="match status" value="1"/>
</dbReference>
<organism evidence="2 3">
    <name type="scientific">Sitophilus oryzae</name>
    <name type="common">Rice weevil</name>
    <name type="synonym">Curculio oryzae</name>
    <dbReference type="NCBI Taxonomy" id="7048"/>
    <lineage>
        <taxon>Eukaryota</taxon>
        <taxon>Metazoa</taxon>
        <taxon>Ecdysozoa</taxon>
        <taxon>Arthropoda</taxon>
        <taxon>Hexapoda</taxon>
        <taxon>Insecta</taxon>
        <taxon>Pterygota</taxon>
        <taxon>Neoptera</taxon>
        <taxon>Endopterygota</taxon>
        <taxon>Coleoptera</taxon>
        <taxon>Polyphaga</taxon>
        <taxon>Cucujiformia</taxon>
        <taxon>Curculionidae</taxon>
        <taxon>Dryophthorinae</taxon>
        <taxon>Sitophilus</taxon>
    </lineage>
</organism>
<dbReference type="InParanoid" id="A0A6J2XV43"/>
<keyword evidence="2" id="KW-1185">Reference proteome</keyword>
<evidence type="ECO:0000313" key="3">
    <source>
        <dbReference type="RefSeq" id="XP_030754464.1"/>
    </source>
</evidence>
<reference evidence="3" key="1">
    <citation type="submission" date="2025-08" db="UniProtKB">
        <authorList>
            <consortium name="RefSeq"/>
        </authorList>
    </citation>
    <scope>IDENTIFICATION</scope>
    <source>
        <tissue evidence="3">Gonads</tissue>
    </source>
</reference>
<dbReference type="Gene3D" id="3.60.10.10">
    <property type="entry name" value="Endonuclease/exonuclease/phosphatase"/>
    <property type="match status" value="1"/>
</dbReference>